<dbReference type="AlphaFoldDB" id="A0A7I8DM13"/>
<keyword evidence="1" id="KW-0812">Transmembrane</keyword>
<keyword evidence="1" id="KW-0472">Membrane</keyword>
<feature type="transmembrane region" description="Helical" evidence="1">
    <location>
        <begin position="6"/>
        <end position="23"/>
    </location>
</feature>
<dbReference type="Proteomes" id="UP000515703">
    <property type="component" value="Chromosome"/>
</dbReference>
<dbReference type="EMBL" id="AP023368">
    <property type="protein sequence ID" value="BCJ99448.1"/>
    <property type="molecule type" value="Genomic_DNA"/>
</dbReference>
<name>A0A7I8DM13_9FIRM</name>
<evidence type="ECO:0000313" key="3">
    <source>
        <dbReference type="Proteomes" id="UP000515703"/>
    </source>
</evidence>
<sequence>MKKIIIGVISVLIIIILIIFNNNHELKTKDYKNVIDNINFSIQEVKSSDKGDLITVKIKNNSKFKIYSNKLFLTIR</sequence>
<evidence type="ECO:0000313" key="2">
    <source>
        <dbReference type="EMBL" id="BCJ99448.1"/>
    </source>
</evidence>
<dbReference type="KEGG" id="acht:bsdcttw_24890"/>
<protein>
    <submittedName>
        <fullName evidence="2">Uncharacterized protein</fullName>
    </submittedName>
</protein>
<reference evidence="2 3" key="1">
    <citation type="submission" date="2020-08" db="EMBL/GenBank/DDBJ databases">
        <title>Draft genome sequencing of an Anaerocolumna strain isolated from anoxic soil subjected to BSD treatment.</title>
        <authorList>
            <person name="Uek A."/>
            <person name="Tonouchi A."/>
        </authorList>
    </citation>
    <scope>NUCLEOTIDE SEQUENCE [LARGE SCALE GENOMIC DNA]</scope>
    <source>
        <strain evidence="2 3">CTTW</strain>
    </source>
</reference>
<reference evidence="2 3" key="2">
    <citation type="submission" date="2020-08" db="EMBL/GenBank/DDBJ databases">
        <authorList>
            <person name="Ueki A."/>
            <person name="Tonouchi A."/>
        </authorList>
    </citation>
    <scope>NUCLEOTIDE SEQUENCE [LARGE SCALE GENOMIC DNA]</scope>
    <source>
        <strain evidence="2 3">CTTW</strain>
    </source>
</reference>
<proteinExistence type="predicted"/>
<keyword evidence="1" id="KW-1133">Transmembrane helix</keyword>
<dbReference type="RefSeq" id="WP_185255217.1">
    <property type="nucleotide sequence ID" value="NZ_AP023368.1"/>
</dbReference>
<keyword evidence="3" id="KW-1185">Reference proteome</keyword>
<gene>
    <name evidence="2" type="ORF">bsdcttw_24890</name>
</gene>
<accession>A0A7I8DM13</accession>
<organism evidence="2 3">
    <name type="scientific">Anaerocolumna chitinilytica</name>
    <dbReference type="NCBI Taxonomy" id="1727145"/>
    <lineage>
        <taxon>Bacteria</taxon>
        <taxon>Bacillati</taxon>
        <taxon>Bacillota</taxon>
        <taxon>Clostridia</taxon>
        <taxon>Lachnospirales</taxon>
        <taxon>Lachnospiraceae</taxon>
        <taxon>Anaerocolumna</taxon>
    </lineage>
</organism>
<evidence type="ECO:0000256" key="1">
    <source>
        <dbReference type="SAM" id="Phobius"/>
    </source>
</evidence>